<dbReference type="EMBL" id="JAESWC010000001">
    <property type="protein sequence ID" value="MBL4934282.1"/>
    <property type="molecule type" value="Genomic_DNA"/>
</dbReference>
<proteinExistence type="predicted"/>
<comment type="caution">
    <text evidence="7">The sequence shown here is derived from an EMBL/GenBank/DDBJ whole genome shotgun (WGS) entry which is preliminary data.</text>
</comment>
<dbReference type="Pfam" id="PF02754">
    <property type="entry name" value="CCG"/>
    <property type="match status" value="2"/>
</dbReference>
<evidence type="ECO:0000256" key="3">
    <source>
        <dbReference type="ARBA" id="ARBA00023002"/>
    </source>
</evidence>
<dbReference type="PROSITE" id="PS51379">
    <property type="entry name" value="4FE4S_FER_2"/>
    <property type="match status" value="2"/>
</dbReference>
<dbReference type="PANTHER" id="PTHR43255:SF1">
    <property type="entry name" value="IRON-SULFUR-BINDING OXIDOREDUCTASE FADF-RELATED"/>
    <property type="match status" value="1"/>
</dbReference>
<keyword evidence="4" id="KW-0408">Iron</keyword>
<sequence length="381" mass="43020">MKELKLSREVIEKIKVEQDKCSGCKLCMKNCPMLDTYCNTPKELLKDAVENKAIKTEIPYSCALCGYCTEVCPKKVDLNELFFDLRRFIVLQNKGVPKEFGRTTVNYHQKNSFSKPFTTSIKSQQGSNAERVFFPGCSLTAYSPELVLKVYEYLNEQLPGTGILLKCCGKPTQSMGDEAAFEHYYSKVKADFEAGKVKEVITACQNCYKIISKHSPDIKVTSLWEVIAKEGVPSGVKNRGRELGIRFALHDPCPTRKEDKIHTSVRNILTMLGIEIEELKYTRNNTLCCGSGGMLSVTNNELALKHMKKVANQAESNYFVTYCEECVQSLIRGGTQAVHILDLLFNEEIYTSKNFGQSSQGTLKSWINRYNGVRLINKINK</sequence>
<feature type="domain" description="4Fe-4S ferredoxin-type" evidence="6">
    <location>
        <begin position="12"/>
        <end position="42"/>
    </location>
</feature>
<keyword evidence="1" id="KW-0004">4Fe-4S</keyword>
<dbReference type="Pfam" id="PF13237">
    <property type="entry name" value="Fer4_10"/>
    <property type="match status" value="1"/>
</dbReference>
<organism evidence="7 8">
    <name type="scientific">Clostridium rhizosphaerae</name>
    <dbReference type="NCBI Taxonomy" id="2803861"/>
    <lineage>
        <taxon>Bacteria</taxon>
        <taxon>Bacillati</taxon>
        <taxon>Bacillota</taxon>
        <taxon>Clostridia</taxon>
        <taxon>Eubacteriales</taxon>
        <taxon>Clostridiaceae</taxon>
        <taxon>Clostridium</taxon>
    </lineage>
</organism>
<evidence type="ECO:0000256" key="4">
    <source>
        <dbReference type="ARBA" id="ARBA00023004"/>
    </source>
</evidence>
<dbReference type="Gene3D" id="3.30.70.3270">
    <property type="match status" value="1"/>
</dbReference>
<keyword evidence="8" id="KW-1185">Reference proteome</keyword>
<evidence type="ECO:0000259" key="6">
    <source>
        <dbReference type="PROSITE" id="PS51379"/>
    </source>
</evidence>
<reference evidence="7 8" key="1">
    <citation type="submission" date="2021-01" db="EMBL/GenBank/DDBJ databases">
        <title>Genome public.</title>
        <authorList>
            <person name="Liu C."/>
            <person name="Sun Q."/>
        </authorList>
    </citation>
    <scope>NUCLEOTIDE SEQUENCE [LARGE SCALE GENOMIC DNA]</scope>
    <source>
        <strain evidence="7 8">YIM B02515</strain>
    </source>
</reference>
<keyword evidence="3" id="KW-0560">Oxidoreductase</keyword>
<dbReference type="InterPro" id="IPR017896">
    <property type="entry name" value="4Fe4S_Fe-S-bd"/>
</dbReference>
<evidence type="ECO:0000256" key="1">
    <source>
        <dbReference type="ARBA" id="ARBA00022485"/>
    </source>
</evidence>
<keyword evidence="5" id="KW-0411">Iron-sulfur</keyword>
<accession>A0ABS1T6A8</accession>
<gene>
    <name evidence="7" type="ORF">JK636_00765</name>
</gene>
<keyword evidence="2" id="KW-0479">Metal-binding</keyword>
<dbReference type="PROSITE" id="PS00198">
    <property type="entry name" value="4FE4S_FER_1"/>
    <property type="match status" value="2"/>
</dbReference>
<feature type="domain" description="4Fe-4S ferredoxin-type" evidence="6">
    <location>
        <begin position="52"/>
        <end position="81"/>
    </location>
</feature>
<name>A0ABS1T6A8_9CLOT</name>
<dbReference type="RefSeq" id="WP_202746928.1">
    <property type="nucleotide sequence ID" value="NZ_JAESWC010000001.1"/>
</dbReference>
<evidence type="ECO:0000256" key="5">
    <source>
        <dbReference type="ARBA" id="ARBA00023014"/>
    </source>
</evidence>
<protein>
    <submittedName>
        <fullName evidence="7">(Fe-S)-binding protein</fullName>
    </submittedName>
</protein>
<dbReference type="PANTHER" id="PTHR43255">
    <property type="entry name" value="IRON-SULFUR-BINDING OXIDOREDUCTASE FADF-RELATED-RELATED"/>
    <property type="match status" value="1"/>
</dbReference>
<dbReference type="SUPFAM" id="SSF46548">
    <property type="entry name" value="alpha-helical ferredoxin"/>
    <property type="match status" value="1"/>
</dbReference>
<dbReference type="InterPro" id="IPR017900">
    <property type="entry name" value="4Fe4S_Fe_S_CS"/>
</dbReference>
<dbReference type="InterPro" id="IPR051460">
    <property type="entry name" value="HdrC_iron-sulfur_subunit"/>
</dbReference>
<dbReference type="Proteomes" id="UP000632377">
    <property type="component" value="Unassembled WGS sequence"/>
</dbReference>
<evidence type="ECO:0000256" key="2">
    <source>
        <dbReference type="ARBA" id="ARBA00022723"/>
    </source>
</evidence>
<evidence type="ECO:0000313" key="8">
    <source>
        <dbReference type="Proteomes" id="UP000632377"/>
    </source>
</evidence>
<evidence type="ECO:0000313" key="7">
    <source>
        <dbReference type="EMBL" id="MBL4934282.1"/>
    </source>
</evidence>
<dbReference type="InterPro" id="IPR004017">
    <property type="entry name" value="Cys_rich_dom"/>
</dbReference>